<dbReference type="PANTHER" id="PTHR33406:SF13">
    <property type="entry name" value="MEMBRANE PROTEIN YDFJ"/>
    <property type="match status" value="1"/>
</dbReference>
<evidence type="ECO:0000313" key="5">
    <source>
        <dbReference type="Proteomes" id="UP001177592"/>
    </source>
</evidence>
<dbReference type="GO" id="GO:0005886">
    <property type="term" value="C:plasma membrane"/>
    <property type="evidence" value="ECO:0007669"/>
    <property type="project" value="TreeGrafter"/>
</dbReference>
<keyword evidence="1" id="KW-0812">Transmembrane</keyword>
<evidence type="ECO:0000313" key="4">
    <source>
        <dbReference type="Proteomes" id="UP000295134"/>
    </source>
</evidence>
<feature type="transmembrane region" description="Helical" evidence="1">
    <location>
        <begin position="378"/>
        <end position="397"/>
    </location>
</feature>
<dbReference type="KEGG" id="ans:ArsFIN_07370"/>
<organism evidence="2 4">
    <name type="scientific">Arsenophonus nasoniae</name>
    <name type="common">son-killer infecting Nasonia vitripennis</name>
    <dbReference type="NCBI Taxonomy" id="638"/>
    <lineage>
        <taxon>Bacteria</taxon>
        <taxon>Pseudomonadati</taxon>
        <taxon>Pseudomonadota</taxon>
        <taxon>Gammaproteobacteria</taxon>
        <taxon>Enterobacterales</taxon>
        <taxon>Morganellaceae</taxon>
        <taxon>Arsenophonus</taxon>
    </lineage>
</organism>
<keyword evidence="1" id="KW-0472">Membrane</keyword>
<dbReference type="GeneID" id="96875994"/>
<name>A0A4P7L0C3_9GAMM</name>
<feature type="transmembrane region" description="Helical" evidence="1">
    <location>
        <begin position="283"/>
        <end position="304"/>
    </location>
</feature>
<dbReference type="PANTHER" id="PTHR33406">
    <property type="entry name" value="MEMBRANE PROTEIN MJ1562-RELATED"/>
    <property type="match status" value="1"/>
</dbReference>
<dbReference type="EMBL" id="CP123523">
    <property type="protein sequence ID" value="WGM06348.1"/>
    <property type="molecule type" value="Genomic_DNA"/>
</dbReference>
<evidence type="ECO:0000313" key="3">
    <source>
        <dbReference type="EMBL" id="WGM06348.1"/>
    </source>
</evidence>
<reference evidence="3" key="2">
    <citation type="submission" date="2023-04" db="EMBL/GenBank/DDBJ databases">
        <title>Genome dynamics across the evolutionary transition to endosymbiosis.</title>
        <authorList>
            <person name="Siozios S."/>
            <person name="Nadal-Jimenez P."/>
            <person name="Azagi T."/>
            <person name="Sprong H."/>
            <person name="Frost C.L."/>
            <person name="Parratt S.R."/>
            <person name="Taylor G."/>
            <person name="Brettell L."/>
            <person name="Lew K.C."/>
            <person name="Croft L."/>
            <person name="King K.C."/>
            <person name="Brockhurst M.A."/>
            <person name="Hypsa V."/>
            <person name="Novakova E."/>
            <person name="Darby A.C."/>
            <person name="Hurst G.D.D."/>
        </authorList>
    </citation>
    <scope>NUCLEOTIDE SEQUENCE</scope>
    <source>
        <strain evidence="3">ANv_CAN</strain>
    </source>
</reference>
<dbReference type="Gene3D" id="1.20.1640.10">
    <property type="entry name" value="Multidrug efflux transporter AcrB transmembrane domain"/>
    <property type="match status" value="2"/>
</dbReference>
<keyword evidence="1" id="KW-1133">Transmembrane helix</keyword>
<feature type="transmembrane region" description="Helical" evidence="1">
    <location>
        <begin position="310"/>
        <end position="330"/>
    </location>
</feature>
<dbReference type="EMBL" id="CP038613">
    <property type="protein sequence ID" value="QBY42192.1"/>
    <property type="molecule type" value="Genomic_DNA"/>
</dbReference>
<dbReference type="SUPFAM" id="SSF82866">
    <property type="entry name" value="Multidrug efflux transporter AcrB transmembrane domain"/>
    <property type="match status" value="2"/>
</dbReference>
<feature type="transmembrane region" description="Helical" evidence="1">
    <location>
        <begin position="427"/>
        <end position="447"/>
    </location>
</feature>
<proteinExistence type="predicted"/>
<feature type="transmembrane region" description="Helical" evidence="1">
    <location>
        <begin position="627"/>
        <end position="649"/>
    </location>
</feature>
<keyword evidence="5" id="KW-1185">Reference proteome</keyword>
<feature type="transmembrane region" description="Helical" evidence="1">
    <location>
        <begin position="656"/>
        <end position="677"/>
    </location>
</feature>
<gene>
    <name evidence="2" type="ORF">ArsFIN_07370</name>
    <name evidence="3" type="ORF">QE258_03090</name>
</gene>
<dbReference type="Proteomes" id="UP001177592">
    <property type="component" value="Chromosome"/>
</dbReference>
<reference evidence="2 4" key="1">
    <citation type="submission" date="2019-03" db="EMBL/GenBank/DDBJ databases">
        <title>Long-read sequencing reveals hyperdense prophage content in a complex bacterial symbiont genome.</title>
        <authorList>
            <person name="Frost C.L."/>
            <person name="Siozios S."/>
            <person name="Nadal-Jimenez P."/>
            <person name="Brockhurst M.A."/>
            <person name="King K.C."/>
            <person name="Darby A.C."/>
            <person name="Hurst G.D.D."/>
        </authorList>
    </citation>
    <scope>NUCLEOTIDE SEQUENCE [LARGE SCALE GENOMIC DNA]</scope>
    <source>
        <strain evidence="2 4">FIN</strain>
    </source>
</reference>
<protein>
    <submittedName>
        <fullName evidence="3">MMPL family transporter</fullName>
    </submittedName>
</protein>
<feature type="transmembrane region" description="Helical" evidence="1">
    <location>
        <begin position="713"/>
        <end position="733"/>
    </location>
</feature>
<dbReference type="Proteomes" id="UP000295134">
    <property type="component" value="Chromosome"/>
</dbReference>
<feature type="transmembrane region" description="Helical" evidence="1">
    <location>
        <begin position="351"/>
        <end position="372"/>
    </location>
</feature>
<dbReference type="InterPro" id="IPR050545">
    <property type="entry name" value="Mycobact_MmpL"/>
</dbReference>
<sequence length="774" mass="87357">MKTPVLPIKFLHWGAVIWLLICLLLIALLALLPNVRFSDNILTWLPQKNLNHSSPSLNNDFIQPDERQLLWLISPGKQPDSSVAEHWLALLRLEPGISFVKGPIDTQRQKQLEGSILSHCRKDEQLPREPVLQNHNNAHAQWIFSQIYDVLSDNHKNSLIDPLILMPNTWQKLAQNTSQLCLQNGWIIIQDYQGQYWYLIYGELIDSSFNMHSIDQLVTNLETKAKQFTADYPQAQVLSRGTMLYSDYKSQQIKEDIFTFGIIAVLAMGSLILVVFRSFRSLLLCFLSIGIGALVASITTLFVFGELYLITLVMNISIIGLSVDYSLYYLTERMVYGHQADPWQSLRKIQATLLLVLITTVTAYIIMMFTPFPEICQMIFFATVGFIGSYLTVVFWFPWLCRGIPVRAVPAKTFILLWFRAWQRYKMLRIGLPLFVGVVSLLGLAMFKINDDVSSLQVLPSVILSQETIISLTSNKSDQKWFMIYGDNSKETFKRLKAFIMKLNIAKKRGWLTNYHLIPFDSEQNQYSDTAFVRNLTITEDQANHRTGNVLEKLKMALMLSQIEQYAENSVNESWRLIWTTLADGRNGILIPVDGVNNSAALSALAEALPGVEWIDSKAVFNEIFTLYRMIITGLLFAALGVIAACMIAKLGLCHGVISLLPSILSLVSSLAMLAFTGHCLNIFSLLALVLVLGIGVNYTFFLSNAKNEPLSALFTITLAMMTTIFTLSVLIFSNSLTISSFGIVLCSGIFVAYLLSPMVMFKCKEKITIKFSI</sequence>
<evidence type="ECO:0000256" key="1">
    <source>
        <dbReference type="SAM" id="Phobius"/>
    </source>
</evidence>
<evidence type="ECO:0000313" key="2">
    <source>
        <dbReference type="EMBL" id="QBY42192.1"/>
    </source>
</evidence>
<accession>A0A4P7L0C3</accession>
<feature type="transmembrane region" description="Helical" evidence="1">
    <location>
        <begin position="683"/>
        <end position="701"/>
    </location>
</feature>
<dbReference type="RefSeq" id="WP_051297122.1">
    <property type="nucleotide sequence ID" value="NZ_CP038613.1"/>
</dbReference>
<dbReference type="AlphaFoldDB" id="A0A4P7L0C3"/>
<feature type="transmembrane region" description="Helical" evidence="1">
    <location>
        <begin position="739"/>
        <end position="762"/>
    </location>
</feature>
<feature type="transmembrane region" description="Helical" evidence="1">
    <location>
        <begin position="257"/>
        <end position="276"/>
    </location>
</feature>